<sequence>MDEQKQWVELMREVIQHTEGSAETSAQDIIDLMKQRLQSSVVTE</sequence>
<dbReference type="EMBL" id="CP126446">
    <property type="protein sequence ID" value="WIF97685.1"/>
    <property type="molecule type" value="Genomic_DNA"/>
</dbReference>
<protein>
    <submittedName>
        <fullName evidence="1">Uncharacterized protein</fullName>
    </submittedName>
</protein>
<reference evidence="1 2" key="1">
    <citation type="submission" date="2023-05" db="EMBL/GenBank/DDBJ databases">
        <title>Comparative genomics reveals the evidence of polycyclic aromatic hydrocarbons degradation in moderately halophilic genus Pontibacillus.</title>
        <authorList>
            <person name="Yang H."/>
            <person name="Qian Z."/>
        </authorList>
    </citation>
    <scope>NUCLEOTIDE SEQUENCE [LARGE SCALE GENOMIC DNA]</scope>
    <source>
        <strain evidence="2">HN14</strain>
    </source>
</reference>
<evidence type="ECO:0000313" key="2">
    <source>
        <dbReference type="Proteomes" id="UP001236652"/>
    </source>
</evidence>
<dbReference type="Proteomes" id="UP001236652">
    <property type="component" value="Chromosome"/>
</dbReference>
<evidence type="ECO:0000313" key="1">
    <source>
        <dbReference type="EMBL" id="WIF97685.1"/>
    </source>
</evidence>
<dbReference type="RefSeq" id="WP_255688501.1">
    <property type="nucleotide sequence ID" value="NZ_CP126446.1"/>
</dbReference>
<gene>
    <name evidence="1" type="ORF">QNI29_18450</name>
</gene>
<accession>A0ABY8UWH0</accession>
<organism evidence="1 2">
    <name type="scientific">Pontibacillus chungwhensis</name>
    <dbReference type="NCBI Taxonomy" id="265426"/>
    <lineage>
        <taxon>Bacteria</taxon>
        <taxon>Bacillati</taxon>
        <taxon>Bacillota</taxon>
        <taxon>Bacilli</taxon>
        <taxon>Bacillales</taxon>
        <taxon>Bacillaceae</taxon>
        <taxon>Pontibacillus</taxon>
    </lineage>
</organism>
<proteinExistence type="predicted"/>
<name>A0ABY8UWH0_9BACI</name>
<keyword evidence="2" id="KW-1185">Reference proteome</keyword>